<protein>
    <submittedName>
        <fullName evidence="1">Uncharacterized protein</fullName>
    </submittedName>
</protein>
<dbReference type="EMBL" id="CAJOBS010001013">
    <property type="protein sequence ID" value="CAF4675395.1"/>
    <property type="molecule type" value="Genomic_DNA"/>
</dbReference>
<dbReference type="Proteomes" id="UP000663865">
    <property type="component" value="Unassembled WGS sequence"/>
</dbReference>
<dbReference type="EMBL" id="CAJNYV010002644">
    <property type="protein sequence ID" value="CAF3490490.1"/>
    <property type="molecule type" value="Genomic_DNA"/>
</dbReference>
<evidence type="ECO:0000313" key="3">
    <source>
        <dbReference type="Proteomes" id="UP000663865"/>
    </source>
</evidence>
<evidence type="ECO:0000313" key="2">
    <source>
        <dbReference type="EMBL" id="CAF4675395.1"/>
    </source>
</evidence>
<accession>A0A818GHQ4</accession>
<sequence>MNRFNIRTVNGSRHNGLLEHRYIKIQNRAAAALGALDEDGESLELIAHLHRLSIEQIKKDLYGEPSDIKNGFDIRSSNKLEETLKTCLKEINKRVNNALVAVVYHVPYTLLCAVENNNNNPCKKI</sequence>
<proteinExistence type="predicted"/>
<organism evidence="1 3">
    <name type="scientific">Rotaria socialis</name>
    <dbReference type="NCBI Taxonomy" id="392032"/>
    <lineage>
        <taxon>Eukaryota</taxon>
        <taxon>Metazoa</taxon>
        <taxon>Spiralia</taxon>
        <taxon>Gnathifera</taxon>
        <taxon>Rotifera</taxon>
        <taxon>Eurotatoria</taxon>
        <taxon>Bdelloidea</taxon>
        <taxon>Philodinida</taxon>
        <taxon>Philodinidae</taxon>
        <taxon>Rotaria</taxon>
    </lineage>
</organism>
<dbReference type="Proteomes" id="UP000663838">
    <property type="component" value="Unassembled WGS sequence"/>
</dbReference>
<reference evidence="1" key="1">
    <citation type="submission" date="2021-02" db="EMBL/GenBank/DDBJ databases">
        <authorList>
            <person name="Nowell W R."/>
        </authorList>
    </citation>
    <scope>NUCLEOTIDE SEQUENCE</scope>
</reference>
<dbReference type="AlphaFoldDB" id="A0A818GHQ4"/>
<evidence type="ECO:0000313" key="1">
    <source>
        <dbReference type="EMBL" id="CAF3490490.1"/>
    </source>
</evidence>
<gene>
    <name evidence="1" type="ORF">KIK155_LOCUS15113</name>
    <name evidence="2" type="ORF">TOA249_LOCUS15526</name>
</gene>
<name>A0A818GHQ4_9BILA</name>
<comment type="caution">
    <text evidence="1">The sequence shown here is derived from an EMBL/GenBank/DDBJ whole genome shotgun (WGS) entry which is preliminary data.</text>
</comment>